<dbReference type="SUPFAM" id="SSF53474">
    <property type="entry name" value="alpha/beta-Hydrolases"/>
    <property type="match status" value="1"/>
</dbReference>
<evidence type="ECO:0000313" key="1">
    <source>
        <dbReference type="EMBL" id="PND40480.1"/>
    </source>
</evidence>
<protein>
    <submittedName>
        <fullName evidence="1">Esterase</fullName>
    </submittedName>
</protein>
<comment type="caution">
    <text evidence="1">The sequence shown here is derived from an EMBL/GenBank/DDBJ whole genome shotgun (WGS) entry which is preliminary data.</text>
</comment>
<organism evidence="1 2">
    <name type="scientific">Kinneretia aquatilis</name>
    <dbReference type="NCBI Taxonomy" id="2070761"/>
    <lineage>
        <taxon>Bacteria</taxon>
        <taxon>Pseudomonadati</taxon>
        <taxon>Pseudomonadota</taxon>
        <taxon>Betaproteobacteria</taxon>
        <taxon>Burkholderiales</taxon>
        <taxon>Sphaerotilaceae</taxon>
        <taxon>Roseateles</taxon>
    </lineage>
</organism>
<dbReference type="InterPro" id="IPR000801">
    <property type="entry name" value="Esterase-like"/>
</dbReference>
<dbReference type="Proteomes" id="UP000235916">
    <property type="component" value="Unassembled WGS sequence"/>
</dbReference>
<evidence type="ECO:0000313" key="2">
    <source>
        <dbReference type="Proteomes" id="UP000235916"/>
    </source>
</evidence>
<proteinExistence type="predicted"/>
<dbReference type="AlphaFoldDB" id="A0A2N8L468"/>
<accession>A0A2N8L468</accession>
<dbReference type="Gene3D" id="3.40.50.1820">
    <property type="entry name" value="alpha/beta hydrolase"/>
    <property type="match status" value="1"/>
</dbReference>
<dbReference type="InterPro" id="IPR029058">
    <property type="entry name" value="AB_hydrolase_fold"/>
</dbReference>
<reference evidence="1 2" key="1">
    <citation type="submission" date="2018-01" db="EMBL/GenBank/DDBJ databases">
        <title>Draft genome sequence of Paucibacter aquatile CR182 isolated from freshwater of the Nakdong River.</title>
        <authorList>
            <person name="Choi A."/>
            <person name="Chung E.J."/>
        </authorList>
    </citation>
    <scope>NUCLEOTIDE SEQUENCE [LARGE SCALE GENOMIC DNA]</scope>
    <source>
        <strain evidence="1 2">CR182</strain>
    </source>
</reference>
<dbReference type="Pfam" id="PF00756">
    <property type="entry name" value="Esterase"/>
    <property type="match status" value="1"/>
</dbReference>
<dbReference type="OrthoDB" id="9150935at2"/>
<keyword evidence="2" id="KW-1185">Reference proteome</keyword>
<gene>
    <name evidence="1" type="ORF">C1O66_02335</name>
</gene>
<sequence>MKRSRRTSFSVAAVLLLALISISALLWQRWSQPWGDQAVSFTPAQQECGQEGQLRYCINRDVGGVNGDWLYHLHGRKLDETIWNDPSYMTAMIQGAWQQMGQRPPTVVTLSYGHVWLLTPKGKAEASGLMEQVHSDMAAIEARHGRPARRLLLGESMGGLNALILGLSRPEHFAKVAALCPGVYVDSPFAPLSQLKAALERTGADPKIGFGVVRLARQYVADDAEWQRVSPLALIEQELPASSPRPQLYVSNGLYDRYGNFEGSQRLIERARAQGWQTEWHPIYGGHCASDIDSLARFLLPS</sequence>
<name>A0A2N8L468_9BURK</name>
<dbReference type="EMBL" id="POSP01000001">
    <property type="protein sequence ID" value="PND40480.1"/>
    <property type="molecule type" value="Genomic_DNA"/>
</dbReference>
<dbReference type="RefSeq" id="WP_102766614.1">
    <property type="nucleotide sequence ID" value="NZ_POSP01000001.1"/>
</dbReference>